<evidence type="ECO:0000313" key="14">
    <source>
        <dbReference type="Proteomes" id="UP000290289"/>
    </source>
</evidence>
<dbReference type="PROSITE" id="PS51745">
    <property type="entry name" value="PB1"/>
    <property type="match status" value="1"/>
</dbReference>
<dbReference type="GO" id="GO:0003677">
    <property type="term" value="F:DNA binding"/>
    <property type="evidence" value="ECO:0007669"/>
    <property type="project" value="UniProtKB-KW"/>
</dbReference>
<dbReference type="CDD" id="cd10017">
    <property type="entry name" value="B3_DNA"/>
    <property type="match status" value="2"/>
</dbReference>
<evidence type="ECO:0000256" key="9">
    <source>
        <dbReference type="RuleBase" id="RU004561"/>
    </source>
</evidence>
<comment type="subunit">
    <text evidence="3 9">Homodimers and heterodimers.</text>
</comment>
<gene>
    <name evidence="13" type="ORF">DVH24_002738</name>
</gene>
<feature type="compositionally biased region" description="Polar residues" evidence="10">
    <location>
        <begin position="465"/>
        <end position="474"/>
    </location>
</feature>
<dbReference type="Gene3D" id="3.10.20.90">
    <property type="entry name" value="Phosphatidylinositol 3-kinase Catalytic Subunit, Chain A, domain 1"/>
    <property type="match status" value="1"/>
</dbReference>
<keyword evidence="7 9" id="KW-0539">Nucleus</keyword>
<dbReference type="InterPro" id="IPR003340">
    <property type="entry name" value="B3_DNA-bd"/>
</dbReference>
<feature type="domain" description="TF-B3" evidence="11">
    <location>
        <begin position="622"/>
        <end position="724"/>
    </location>
</feature>
<dbReference type="Pfam" id="PF06507">
    <property type="entry name" value="ARF_AD"/>
    <property type="match status" value="1"/>
</dbReference>
<evidence type="ECO:0000259" key="12">
    <source>
        <dbReference type="PROSITE" id="PS51745"/>
    </source>
</evidence>
<comment type="caution">
    <text evidence="13">The sequence shown here is derived from an EMBL/GenBank/DDBJ whole genome shotgun (WGS) entry which is preliminary data.</text>
</comment>
<evidence type="ECO:0000256" key="2">
    <source>
        <dbReference type="ARBA" id="ARBA00007853"/>
    </source>
</evidence>
<dbReference type="SUPFAM" id="SSF101936">
    <property type="entry name" value="DNA-binding pseudobarrel domain"/>
    <property type="match status" value="2"/>
</dbReference>
<protein>
    <recommendedName>
        <fullName evidence="9">Auxin response factor</fullName>
    </recommendedName>
</protein>
<comment type="subcellular location">
    <subcellularLocation>
        <location evidence="1 9">Nucleus</location>
    </subcellularLocation>
</comment>
<accession>A0A498K3A3</accession>
<evidence type="ECO:0000256" key="3">
    <source>
        <dbReference type="ARBA" id="ARBA00011726"/>
    </source>
</evidence>
<dbReference type="PROSITE" id="PS50863">
    <property type="entry name" value="B3"/>
    <property type="match status" value="2"/>
</dbReference>
<dbReference type="FunFam" id="2.40.330.10:FF:000001">
    <property type="entry name" value="Auxin response factor"/>
    <property type="match status" value="1"/>
</dbReference>
<dbReference type="PANTHER" id="PTHR31384:SF25">
    <property type="entry name" value="AUXIN RESPONSE FACTOR"/>
    <property type="match status" value="1"/>
</dbReference>
<dbReference type="Gene3D" id="2.40.330.10">
    <property type="entry name" value="DNA-binding pseudobarrel domain"/>
    <property type="match status" value="2"/>
</dbReference>
<feature type="region of interest" description="Disordered" evidence="10">
    <location>
        <begin position="178"/>
        <end position="208"/>
    </location>
</feature>
<dbReference type="Proteomes" id="UP000290289">
    <property type="component" value="Chromosome 3"/>
</dbReference>
<evidence type="ECO:0000256" key="8">
    <source>
        <dbReference type="ARBA" id="ARBA00023294"/>
    </source>
</evidence>
<dbReference type="InterPro" id="IPR010525">
    <property type="entry name" value="ARF_dom"/>
</dbReference>
<sequence>MDITHVSTTELPSVVVGFGSSAGGRWGGGATGCIGLYLPSSSTEDMALRTAGVEGLPYTTSVNARESSGCTDAAAAPAANNNQGEKDDLYHQLWLSCAGANVYISRPGEKVFYFLQGHMEQVEAYANQDGKLEMPRYNLPSKILCNVVSVQLKAEAHTDEVYARITLLPVIEEDQLSVEEENTPPLPRRTSTRSFSKTLTPSDTSTHGGFSVPKRIADECFPPLDMSQQPPVQDLVAKDLQGYEWHFRHVYRGIFTTHAWFSLNLLNWIHHIRLILNLQCMPHNVGQPKRHLLTNDWSTFVAAKRLVAGDACIFARYALSLSLKNGELRVGIRRATITQHTASTSLISGRATILADAFHAVSTGTVFTVYYRPWTSPAAFILPFDQYMESAEIDNSIGMRFKMLNLLQGGPTRTKICNFREATVRIATRKRVKGDGERCMRDEGACKRSASDSPAQISKHRQPAQHGQRTTQMARRTAAGVEGLPSTASVNAVESSGCTDAAVPAANNNQGEKDDLYHQLWHACAGANVYVPRPGEKVFYFLQGHMEQVEAYANQDCKMEMPRYNLPSKILCNVVCVQLKAEAHTDEVYAQITLLPVTEEDQVRAEEENTPPLLRRTSTRSFSKVLTPSDTSTHGGFSVPKRQADECLPPLDMSQQPPVQDLVAKDLQGYEWCFRHIFRGQPKRHLLTSGWSTFVTTKRLVAGDACIFARGENGELCVGIRRATKTQDTASTSLISGHSMQHGILASAFHAISTGTMFTVYYHPWTSPAAFIIPFDQYMKSAENDYSIGMRFRMCSEGEECAEKKRLEGTIIDIEDNDCLRWPSSEWRCLKVRLDTTLDTCLHSERFSPWNIIPLQPKKRARLPDPPSPGVSSLGRKGSLVISIESTPPRKKKVFQGQETSDPPAHEPVTPKQILLPQFIPPPNPDWDHTDLGLENNLNVPMNDPFYQCPGYPKAPGLTNQWPPMFGFGVFDSGTYKRSMSVPNISSSESQNLRAFELRSETQSPLVEQKSTMLFGVNIVTSHPELPSPQVANSIELCSPCSIPPISHSSVSETVQLSETSKSISGVCSEKQCKKCSSVNNRSCIKVLKYGAPVGRSIDLTRFDGYNELICELDQMFDFKGSLIDGSSGCQVTYMDDEGDRMLIGDYLWQLRTRTHAVTLTNSSPWHSDCSSVRKMKCRIQAPQMQYPSKSSPRGHMCLSVHIRACSARERHGIDKHVYLKHQCAHCARPITSLRKLPPTSTSCSKISALANVATPALNFRVPRHPIHRRNDIRKPQTAVRSQFSSNPQSNEDPDAQVQDLVVPQHWLTPSKALEESEWLRVTLHKWLDDEYCPEPTNVEISKIAAQSFYKSLLQKQTDLGEILLKMAIELESISYQESFHGAFSSANAAVNLISQRIEQA</sequence>
<keyword evidence="14" id="KW-1185">Reference proteome</keyword>
<dbReference type="EMBL" id="RDQH01000329">
    <property type="protein sequence ID" value="RXI02660.1"/>
    <property type="molecule type" value="Genomic_DNA"/>
</dbReference>
<dbReference type="FunFam" id="2.30.30.1040:FF:000001">
    <property type="entry name" value="Auxin response factor"/>
    <property type="match status" value="1"/>
</dbReference>
<keyword evidence="4 9" id="KW-0805">Transcription regulation</keyword>
<comment type="similarity">
    <text evidence="2 9">Belongs to the ARF family.</text>
</comment>
<feature type="domain" description="TF-B3" evidence="11">
    <location>
        <begin position="195"/>
        <end position="336"/>
    </location>
</feature>
<dbReference type="InterPro" id="IPR044835">
    <property type="entry name" value="ARF_plant"/>
</dbReference>
<evidence type="ECO:0000259" key="11">
    <source>
        <dbReference type="PROSITE" id="PS50863"/>
    </source>
</evidence>
<dbReference type="InterPro" id="IPR053793">
    <property type="entry name" value="PB1-like"/>
</dbReference>
<dbReference type="SMART" id="SM01019">
    <property type="entry name" value="B3"/>
    <property type="match status" value="2"/>
</dbReference>
<feature type="compositionally biased region" description="Polar residues" evidence="10">
    <location>
        <begin position="192"/>
        <end position="208"/>
    </location>
</feature>
<evidence type="ECO:0000256" key="6">
    <source>
        <dbReference type="ARBA" id="ARBA00023163"/>
    </source>
</evidence>
<evidence type="ECO:0000256" key="5">
    <source>
        <dbReference type="ARBA" id="ARBA00023125"/>
    </source>
</evidence>
<dbReference type="InterPro" id="IPR015300">
    <property type="entry name" value="DNA-bd_pseudobarrel_sf"/>
</dbReference>
<dbReference type="Pfam" id="PF02362">
    <property type="entry name" value="B3"/>
    <property type="match status" value="1"/>
</dbReference>
<feature type="region of interest" description="Disordered" evidence="10">
    <location>
        <begin position="444"/>
        <end position="480"/>
    </location>
</feature>
<dbReference type="SUPFAM" id="SSF54277">
    <property type="entry name" value="CAD &amp; PB1 domains"/>
    <property type="match status" value="1"/>
</dbReference>
<reference evidence="13 14" key="1">
    <citation type="submission" date="2018-10" db="EMBL/GenBank/DDBJ databases">
        <title>A high-quality apple genome assembly.</title>
        <authorList>
            <person name="Hu J."/>
        </authorList>
    </citation>
    <scope>NUCLEOTIDE SEQUENCE [LARGE SCALE GENOMIC DNA]</scope>
    <source>
        <strain evidence="14">cv. HFTH1</strain>
        <tissue evidence="13">Young leaf</tissue>
    </source>
</reference>
<dbReference type="PANTHER" id="PTHR31384">
    <property type="entry name" value="AUXIN RESPONSE FACTOR 4-RELATED"/>
    <property type="match status" value="1"/>
</dbReference>
<dbReference type="GO" id="GO:0006355">
    <property type="term" value="P:regulation of DNA-templated transcription"/>
    <property type="evidence" value="ECO:0007669"/>
    <property type="project" value="InterPro"/>
</dbReference>
<feature type="domain" description="PB1" evidence="12">
    <location>
        <begin position="1082"/>
        <end position="1163"/>
    </location>
</feature>
<feature type="compositionally biased region" description="Polar residues" evidence="10">
    <location>
        <begin position="1279"/>
        <end position="1291"/>
    </location>
</feature>
<dbReference type="GO" id="GO:0009734">
    <property type="term" value="P:auxin-activated signaling pathway"/>
    <property type="evidence" value="ECO:0007669"/>
    <property type="project" value="UniProtKB-KW"/>
</dbReference>
<keyword evidence="5 9" id="KW-0238">DNA-binding</keyword>
<evidence type="ECO:0000256" key="7">
    <source>
        <dbReference type="ARBA" id="ARBA00023242"/>
    </source>
</evidence>
<comment type="function">
    <text evidence="9">Auxin response factors (ARFs) are transcriptional factors that bind specifically to the DNA sequence 5'-TGTCTC-3' found in the auxin-responsive promoter elements (AuxREs).</text>
</comment>
<evidence type="ECO:0000313" key="13">
    <source>
        <dbReference type="EMBL" id="RXI02660.1"/>
    </source>
</evidence>
<dbReference type="GO" id="GO:0005634">
    <property type="term" value="C:nucleus"/>
    <property type="evidence" value="ECO:0007669"/>
    <property type="project" value="UniProtKB-SubCell"/>
</dbReference>
<evidence type="ECO:0000256" key="10">
    <source>
        <dbReference type="SAM" id="MobiDB-lite"/>
    </source>
</evidence>
<feature type="region of interest" description="Disordered" evidence="10">
    <location>
        <begin position="858"/>
        <end position="909"/>
    </location>
</feature>
<dbReference type="Gene3D" id="2.30.30.1040">
    <property type="match status" value="1"/>
</dbReference>
<organism evidence="13 14">
    <name type="scientific">Malus domestica</name>
    <name type="common">Apple</name>
    <name type="synonym">Pyrus malus</name>
    <dbReference type="NCBI Taxonomy" id="3750"/>
    <lineage>
        <taxon>Eukaryota</taxon>
        <taxon>Viridiplantae</taxon>
        <taxon>Streptophyta</taxon>
        <taxon>Embryophyta</taxon>
        <taxon>Tracheophyta</taxon>
        <taxon>Spermatophyta</taxon>
        <taxon>Magnoliopsida</taxon>
        <taxon>eudicotyledons</taxon>
        <taxon>Gunneridae</taxon>
        <taxon>Pentapetalae</taxon>
        <taxon>rosids</taxon>
        <taxon>fabids</taxon>
        <taxon>Rosales</taxon>
        <taxon>Rosaceae</taxon>
        <taxon>Amygdaloideae</taxon>
        <taxon>Maleae</taxon>
        <taxon>Malus</taxon>
    </lineage>
</organism>
<proteinExistence type="inferred from homology"/>
<keyword evidence="6 9" id="KW-0804">Transcription</keyword>
<evidence type="ECO:0000256" key="4">
    <source>
        <dbReference type="ARBA" id="ARBA00023015"/>
    </source>
</evidence>
<keyword evidence="8 9" id="KW-0927">Auxin signaling pathway</keyword>
<feature type="region of interest" description="Disordered" evidence="10">
    <location>
        <begin position="1264"/>
        <end position="1296"/>
    </location>
</feature>
<evidence type="ECO:0000256" key="1">
    <source>
        <dbReference type="ARBA" id="ARBA00004123"/>
    </source>
</evidence>
<name>A0A498K3A3_MALDO</name>